<comment type="catalytic activity">
    <reaction evidence="13 14">
        <text>tRNA(Ile) + L-isoleucine + ATP = L-isoleucyl-tRNA(Ile) + AMP + diphosphate</text>
        <dbReference type="Rhea" id="RHEA:11060"/>
        <dbReference type="Rhea" id="RHEA-COMP:9666"/>
        <dbReference type="Rhea" id="RHEA-COMP:9695"/>
        <dbReference type="ChEBI" id="CHEBI:30616"/>
        <dbReference type="ChEBI" id="CHEBI:33019"/>
        <dbReference type="ChEBI" id="CHEBI:58045"/>
        <dbReference type="ChEBI" id="CHEBI:78442"/>
        <dbReference type="ChEBI" id="CHEBI:78528"/>
        <dbReference type="ChEBI" id="CHEBI:456215"/>
        <dbReference type="EC" id="6.1.1.5"/>
    </reaction>
</comment>
<proteinExistence type="inferred from homology"/>
<dbReference type="InterPro" id="IPR009080">
    <property type="entry name" value="tRNAsynth_Ia_anticodon-bd"/>
</dbReference>
<comment type="domain">
    <text evidence="14">IleRS has two distinct active sites: one for aminoacylation and one for editing. The misactivated valine is translocated from the active site to the editing site, which sterically excludes the correctly activated isoleucine. The single editing site contains two valyl binding pockets, one specific for each substrate (Val-AMP or Val-tRNA(Ile)).</text>
</comment>
<dbReference type="EMBL" id="NHSF01000056">
    <property type="protein sequence ID" value="MBK5930709.1"/>
    <property type="molecule type" value="Genomic_DNA"/>
</dbReference>
<dbReference type="Pfam" id="PF06827">
    <property type="entry name" value="zf-FPG_IleRS"/>
    <property type="match status" value="1"/>
</dbReference>
<dbReference type="SUPFAM" id="SSF47323">
    <property type="entry name" value="Anticodon-binding domain of a subclass of class I aminoacyl-tRNA synthetases"/>
    <property type="match status" value="1"/>
</dbReference>
<dbReference type="InterPro" id="IPR009008">
    <property type="entry name" value="Val/Leu/Ile-tRNA-synth_edit"/>
</dbReference>
<feature type="domain" description="Aminoacyl-tRNA synthetase class Ia" evidence="16">
    <location>
        <begin position="39"/>
        <end position="744"/>
    </location>
</feature>
<evidence type="ECO:0000256" key="2">
    <source>
        <dbReference type="ARBA" id="ARBA00006887"/>
    </source>
</evidence>
<evidence type="ECO:0000256" key="3">
    <source>
        <dbReference type="ARBA" id="ARBA00011245"/>
    </source>
</evidence>
<evidence type="ECO:0000256" key="1">
    <source>
        <dbReference type="ARBA" id="ARBA00004496"/>
    </source>
</evidence>
<keyword evidence="9 14" id="KW-0067">ATP-binding</keyword>
<dbReference type="InterPro" id="IPR002301">
    <property type="entry name" value="Ile-tRNA-ligase"/>
</dbReference>
<comment type="cofactor">
    <cofactor evidence="14">
        <name>Zn(2+)</name>
        <dbReference type="ChEBI" id="CHEBI:29105"/>
    </cofactor>
    <text evidence="14">Binds 1 zinc ion per subunit.</text>
</comment>
<evidence type="ECO:0000313" key="20">
    <source>
        <dbReference type="Proteomes" id="UP001296967"/>
    </source>
</evidence>
<sequence length="1041" mass="115750">MHPRAQRVFQAVTDYKHTLNLPKTGFPMKANLAQREPEMLKHWQAIDVYALVRAARAEARARGETFILHDGPPYANGEIHIGHAVNKVLKDIIVKSRTLDGLDAPYVPGWDCHGLPIELQVERKKGKPGQKISATQFRHACRDYAGKQVDGQRADFQRLGVLGDWAHPYLTMAPRFEADIVRALGRIIANGHLQKGSKPVHWCIDCGSALAEAEVEYADKDSTAIDVRFAVTDPEALLARCHRVPEGASHANAGAAQDGAGHSNTDAFEVGSGDSPARAADVVDAGAGADADLAHGAQTGAASGEFAGHGSGPMSVVIWTTTPWTLPANQAVALNPELEYALVQVAEDGPNGAERLLVAEGLLKDTMVRWDIEHYRVIAYGRGDAFEGLMLAHPFYERQVPIILGEHVTLEAGTGAVHTAPGHGLEDYIVGRRYDLAVDNPVGGNGRFLEGTPLFAGENVFDANEQVIETLKANQALVREQRFSHSYPHCWRHKTPIIFRATPQWFISMEQAGLRESALREIDRVRWMPDWGQSRIDGMVRNRPDWCISRQRTWGVPITLFVDKESGELHPRTEALIEDVAQRIEAKGIDAWFELRPEELLGDEEGARYEKVQDTLDVWFDSGVTHACVLDRGAAEAGREPGGASAGDTASEWAGLRRPADLYLEGSDQHRGWFQSSLLTSVAMHDQAPYHAVLTHGFTVDEKGEKMSKSKGNVVRPQEVMKTLGADIIRLWVAAADYRGEMRVSDEILKRTADAYRRIRNTARFLLSNLNGFDPARDLVPAAEMIELDRWAVDRALQLQQEFTQAYQDYQFHLIYHRLHNFCVVDMGGFYLDVIKDRQYTTGADSLPRRSCQTAMYHIVEAMSRWLAPILSFTAEEIWRHLPGERDETIFTATWYQGLFALDAADPFDRAFWSQVLAVRTAIGRQLEAARTQGQIRAALDAEIDLYCSAELQALLSRLGDELRFVLITSEARVHALVERPEDALDTDVEGLAVRIRASEHPKCVRCWHHRADVGTHAAHPELCGRCVENIDGGGEVRRFA</sequence>
<reference evidence="19" key="2">
    <citation type="journal article" date="2020" name="Microorganisms">
        <title>Osmotic Adaptation and Compatible Solute Biosynthesis of Phototrophic Bacteria as Revealed from Genome Analyses.</title>
        <authorList>
            <person name="Imhoff J.F."/>
            <person name="Rahn T."/>
            <person name="Kunzel S."/>
            <person name="Keller A."/>
            <person name="Neulinger S.C."/>
        </authorList>
    </citation>
    <scope>NUCLEOTIDE SEQUENCE</scope>
    <source>
        <strain evidence="19">DSM 4395</strain>
    </source>
</reference>
<evidence type="ECO:0000259" key="17">
    <source>
        <dbReference type="Pfam" id="PF06827"/>
    </source>
</evidence>
<evidence type="ECO:0000256" key="4">
    <source>
        <dbReference type="ARBA" id="ARBA00022490"/>
    </source>
</evidence>
<keyword evidence="11 14" id="KW-0030">Aminoacyl-tRNA synthetase</keyword>
<dbReference type="FunFam" id="3.40.50.620:FF:000048">
    <property type="entry name" value="Isoleucine--tRNA ligase"/>
    <property type="match status" value="1"/>
</dbReference>
<feature type="short sequence motif" description="'KMSKS' region" evidence="14">
    <location>
        <begin position="706"/>
        <end position="710"/>
    </location>
</feature>
<keyword evidence="6 14" id="KW-0479">Metal-binding</keyword>
<dbReference type="GO" id="GO:0002161">
    <property type="term" value="F:aminoacyl-tRNA deacylase activity"/>
    <property type="evidence" value="ECO:0007669"/>
    <property type="project" value="InterPro"/>
</dbReference>
<dbReference type="PANTHER" id="PTHR42765">
    <property type="entry name" value="SOLEUCYL-TRNA SYNTHETASE"/>
    <property type="match status" value="1"/>
</dbReference>
<name>A0AAJ0UFV8_HALSE</name>
<dbReference type="Gene3D" id="3.90.740.10">
    <property type="entry name" value="Valyl/Leucyl/Isoleucyl-tRNA synthetase, editing domain"/>
    <property type="match status" value="1"/>
</dbReference>
<dbReference type="GO" id="GO:0004822">
    <property type="term" value="F:isoleucine-tRNA ligase activity"/>
    <property type="evidence" value="ECO:0007669"/>
    <property type="project" value="UniProtKB-UniRule"/>
</dbReference>
<dbReference type="GO" id="GO:0005524">
    <property type="term" value="F:ATP binding"/>
    <property type="evidence" value="ECO:0007669"/>
    <property type="project" value="UniProtKB-UniRule"/>
</dbReference>
<dbReference type="AlphaFoldDB" id="A0AAJ0UFV8"/>
<feature type="region of interest" description="Disordered" evidence="15">
    <location>
        <begin position="249"/>
        <end position="276"/>
    </location>
</feature>
<dbReference type="Gene3D" id="1.10.730.20">
    <property type="match status" value="1"/>
</dbReference>
<dbReference type="PROSITE" id="PS00178">
    <property type="entry name" value="AA_TRNA_LIGASE_I"/>
    <property type="match status" value="1"/>
</dbReference>
<feature type="binding site" evidence="14">
    <location>
        <position position="1024"/>
    </location>
    <ligand>
        <name>Zn(2+)</name>
        <dbReference type="ChEBI" id="CHEBI:29105"/>
    </ligand>
</feature>
<dbReference type="GO" id="GO:0005829">
    <property type="term" value="C:cytosol"/>
    <property type="evidence" value="ECO:0007669"/>
    <property type="project" value="TreeGrafter"/>
</dbReference>
<protein>
    <recommendedName>
        <fullName evidence="14">Isoleucine--tRNA ligase</fullName>
        <ecNumber evidence="14">6.1.1.5</ecNumber>
    </recommendedName>
    <alternativeName>
        <fullName evidence="14">Isoleucyl-tRNA synthetase</fullName>
        <shortName evidence="14">IleRS</shortName>
    </alternativeName>
</protein>
<dbReference type="Pfam" id="PF08264">
    <property type="entry name" value="Anticodon_1"/>
    <property type="match status" value="1"/>
</dbReference>
<comment type="caution">
    <text evidence="19">The sequence shown here is derived from an EMBL/GenBank/DDBJ whole genome shotgun (WGS) entry which is preliminary data.</text>
</comment>
<keyword evidence="10 14" id="KW-0648">Protein biosynthesis</keyword>
<dbReference type="InterPro" id="IPR050081">
    <property type="entry name" value="Ile-tRNA_ligase"/>
</dbReference>
<feature type="binding site" evidence="14">
    <location>
        <position position="1027"/>
    </location>
    <ligand>
        <name>Zn(2+)</name>
        <dbReference type="ChEBI" id="CHEBI:29105"/>
    </ligand>
</feature>
<feature type="binding site" evidence="14">
    <location>
        <position position="1007"/>
    </location>
    <ligand>
        <name>Zn(2+)</name>
        <dbReference type="ChEBI" id="CHEBI:29105"/>
    </ligand>
</feature>
<dbReference type="PRINTS" id="PR00984">
    <property type="entry name" value="TRNASYNTHILE"/>
</dbReference>
<keyword evidence="7 14" id="KW-0547">Nucleotide-binding</keyword>
<dbReference type="HAMAP" id="MF_02002">
    <property type="entry name" value="Ile_tRNA_synth_type1"/>
    <property type="match status" value="1"/>
</dbReference>
<dbReference type="SUPFAM" id="SSF50677">
    <property type="entry name" value="ValRS/IleRS/LeuRS editing domain"/>
    <property type="match status" value="1"/>
</dbReference>
<evidence type="ECO:0000256" key="5">
    <source>
        <dbReference type="ARBA" id="ARBA00022598"/>
    </source>
</evidence>
<evidence type="ECO:0000259" key="18">
    <source>
        <dbReference type="Pfam" id="PF08264"/>
    </source>
</evidence>
<dbReference type="NCBIfam" id="TIGR00392">
    <property type="entry name" value="ileS"/>
    <property type="match status" value="1"/>
</dbReference>
<feature type="domain" description="Zinc finger FPG/IleRS-type" evidence="17">
    <location>
        <begin position="1003"/>
        <end position="1029"/>
    </location>
</feature>
<evidence type="ECO:0000256" key="11">
    <source>
        <dbReference type="ARBA" id="ARBA00023146"/>
    </source>
</evidence>
<comment type="similarity">
    <text evidence="2 14">Belongs to the class-I aminoacyl-tRNA synthetase family. IleS type 1 subfamily.</text>
</comment>
<dbReference type="Pfam" id="PF00133">
    <property type="entry name" value="tRNA-synt_1"/>
    <property type="match status" value="1"/>
</dbReference>
<dbReference type="CDD" id="cd07960">
    <property type="entry name" value="Anticodon_Ia_Ile_BEm"/>
    <property type="match status" value="1"/>
</dbReference>
<dbReference type="GO" id="GO:0006428">
    <property type="term" value="P:isoleucyl-tRNA aminoacylation"/>
    <property type="evidence" value="ECO:0007669"/>
    <property type="project" value="UniProtKB-UniRule"/>
</dbReference>
<feature type="binding site" evidence="14">
    <location>
        <position position="709"/>
    </location>
    <ligand>
        <name>ATP</name>
        <dbReference type="ChEBI" id="CHEBI:30616"/>
    </ligand>
</feature>
<keyword evidence="8 14" id="KW-0862">Zinc</keyword>
<evidence type="ECO:0000313" key="19">
    <source>
        <dbReference type="EMBL" id="MBK5930709.1"/>
    </source>
</evidence>
<comment type="subcellular location">
    <subcellularLocation>
        <location evidence="1 14">Cytoplasm</location>
    </subcellularLocation>
</comment>
<dbReference type="InterPro" id="IPR023585">
    <property type="entry name" value="Ile-tRNA-ligase_type1"/>
</dbReference>
<evidence type="ECO:0000256" key="14">
    <source>
        <dbReference type="HAMAP-Rule" id="MF_02002"/>
    </source>
</evidence>
<dbReference type="FunFam" id="3.40.50.620:FF:000042">
    <property type="entry name" value="Isoleucine--tRNA ligase"/>
    <property type="match status" value="1"/>
</dbReference>
<feature type="binding site" evidence="14">
    <location>
        <position position="1004"/>
    </location>
    <ligand>
        <name>Zn(2+)</name>
        <dbReference type="ChEBI" id="CHEBI:29105"/>
    </ligand>
</feature>
<gene>
    <name evidence="14" type="primary">ileS</name>
    <name evidence="19" type="ORF">CCR82_09300</name>
</gene>
<evidence type="ECO:0000256" key="10">
    <source>
        <dbReference type="ARBA" id="ARBA00022917"/>
    </source>
</evidence>
<dbReference type="Proteomes" id="UP001296967">
    <property type="component" value="Unassembled WGS sequence"/>
</dbReference>
<comment type="function">
    <text evidence="12 14">Catalyzes the attachment of isoleucine to tRNA(Ile). As IleRS can inadvertently accommodate and process structurally similar amino acids such as valine, to avoid such errors it has two additional distinct tRNA(Ile)-dependent editing activities. One activity is designated as 'pretransfer' editing and involves the hydrolysis of activated Val-AMP. The other activity is designated 'posttransfer' editing and involves deacylation of mischarged Val-tRNA(Ile).</text>
</comment>
<keyword evidence="4 14" id="KW-0963">Cytoplasm</keyword>
<dbReference type="InterPro" id="IPR010663">
    <property type="entry name" value="Znf_FPG/IleRS"/>
</dbReference>
<evidence type="ECO:0000256" key="12">
    <source>
        <dbReference type="ARBA" id="ARBA00025217"/>
    </source>
</evidence>
<dbReference type="InterPro" id="IPR013155">
    <property type="entry name" value="M/V/L/I-tRNA-synth_anticd-bd"/>
</dbReference>
<evidence type="ECO:0000256" key="7">
    <source>
        <dbReference type="ARBA" id="ARBA00022741"/>
    </source>
</evidence>
<dbReference type="InterPro" id="IPR001412">
    <property type="entry name" value="aa-tRNA-synth_I_CS"/>
</dbReference>
<dbReference type="EC" id="6.1.1.5" evidence="14"/>
<evidence type="ECO:0000256" key="6">
    <source>
        <dbReference type="ARBA" id="ARBA00022723"/>
    </source>
</evidence>
<dbReference type="InterPro" id="IPR033708">
    <property type="entry name" value="Anticodon_Ile_BEm"/>
</dbReference>
<dbReference type="GO" id="GO:0008270">
    <property type="term" value="F:zinc ion binding"/>
    <property type="evidence" value="ECO:0007669"/>
    <property type="project" value="UniProtKB-UniRule"/>
</dbReference>
<dbReference type="InterPro" id="IPR002300">
    <property type="entry name" value="aa-tRNA-synth_Ia"/>
</dbReference>
<dbReference type="FunFam" id="1.10.730.20:FF:000001">
    <property type="entry name" value="Isoleucine--tRNA ligase"/>
    <property type="match status" value="1"/>
</dbReference>
<accession>A0AAJ0UFV8</accession>
<feature type="short sequence motif" description="'HIGH' region" evidence="14">
    <location>
        <begin position="73"/>
        <end position="83"/>
    </location>
</feature>
<evidence type="ECO:0000259" key="16">
    <source>
        <dbReference type="Pfam" id="PF00133"/>
    </source>
</evidence>
<evidence type="ECO:0000256" key="9">
    <source>
        <dbReference type="ARBA" id="ARBA00022840"/>
    </source>
</evidence>
<dbReference type="Gene3D" id="3.40.50.620">
    <property type="entry name" value="HUPs"/>
    <property type="match status" value="2"/>
</dbReference>
<evidence type="ECO:0000256" key="8">
    <source>
        <dbReference type="ARBA" id="ARBA00022833"/>
    </source>
</evidence>
<organism evidence="19 20">
    <name type="scientific">Halochromatium salexigens</name>
    <name type="common">Chromatium salexigens</name>
    <dbReference type="NCBI Taxonomy" id="49447"/>
    <lineage>
        <taxon>Bacteria</taxon>
        <taxon>Pseudomonadati</taxon>
        <taxon>Pseudomonadota</taxon>
        <taxon>Gammaproteobacteria</taxon>
        <taxon>Chromatiales</taxon>
        <taxon>Chromatiaceae</taxon>
        <taxon>Halochromatium</taxon>
    </lineage>
</organism>
<dbReference type="GO" id="GO:0000049">
    <property type="term" value="F:tRNA binding"/>
    <property type="evidence" value="ECO:0007669"/>
    <property type="project" value="InterPro"/>
</dbReference>
<reference evidence="19" key="1">
    <citation type="submission" date="2017-05" db="EMBL/GenBank/DDBJ databases">
        <authorList>
            <person name="Imhoff J.F."/>
            <person name="Rahn T."/>
            <person name="Kuenzel S."/>
            <person name="Neulinger S.C."/>
        </authorList>
    </citation>
    <scope>NUCLEOTIDE SEQUENCE</scope>
    <source>
        <strain evidence="19">DSM 4395</strain>
    </source>
</reference>
<dbReference type="SUPFAM" id="SSF52374">
    <property type="entry name" value="Nucleotidylyl transferase"/>
    <property type="match status" value="1"/>
</dbReference>
<evidence type="ECO:0000256" key="13">
    <source>
        <dbReference type="ARBA" id="ARBA00048359"/>
    </source>
</evidence>
<feature type="domain" description="Methionyl/Valyl/Leucyl/Isoleucyl-tRNA synthetase anticodon-binding" evidence="18">
    <location>
        <begin position="789"/>
        <end position="944"/>
    </location>
</feature>
<keyword evidence="5 14" id="KW-0436">Ligase</keyword>
<keyword evidence="20" id="KW-1185">Reference proteome</keyword>
<dbReference type="InterPro" id="IPR014729">
    <property type="entry name" value="Rossmann-like_a/b/a_fold"/>
</dbReference>
<comment type="subunit">
    <text evidence="3 14">Monomer.</text>
</comment>
<evidence type="ECO:0000256" key="15">
    <source>
        <dbReference type="SAM" id="MobiDB-lite"/>
    </source>
</evidence>
<feature type="binding site" evidence="14">
    <location>
        <position position="665"/>
    </location>
    <ligand>
        <name>L-isoleucyl-5'-AMP</name>
        <dbReference type="ChEBI" id="CHEBI:178002"/>
    </ligand>
</feature>
<dbReference type="PANTHER" id="PTHR42765:SF1">
    <property type="entry name" value="ISOLEUCINE--TRNA LIGASE, MITOCHONDRIAL"/>
    <property type="match status" value="1"/>
</dbReference>